<accession>A0A255EBN1</accession>
<dbReference type="CDD" id="cd03064">
    <property type="entry name" value="TRX_Fd_NuoE"/>
    <property type="match status" value="1"/>
</dbReference>
<dbReference type="GO" id="GO:0051537">
    <property type="term" value="F:2 iron, 2 sulfur cluster binding"/>
    <property type="evidence" value="ECO:0007669"/>
    <property type="project" value="UniProtKB-KW"/>
</dbReference>
<dbReference type="NCBIfam" id="TIGR01958">
    <property type="entry name" value="nuoE_fam"/>
    <property type="match status" value="1"/>
</dbReference>
<dbReference type="Pfam" id="PF01257">
    <property type="entry name" value="2Fe-2S_thioredx"/>
    <property type="match status" value="1"/>
</dbReference>
<evidence type="ECO:0000256" key="8">
    <source>
        <dbReference type="SAM" id="MobiDB-lite"/>
    </source>
</evidence>
<dbReference type="Proteomes" id="UP000216300">
    <property type="component" value="Unassembled WGS sequence"/>
</dbReference>
<keyword evidence="11" id="KW-1185">Reference proteome</keyword>
<reference evidence="11 12" key="1">
    <citation type="submission" date="2017-07" db="EMBL/GenBank/DDBJ databases">
        <title>Draft whole genome sequences of clinical Proprionibacteriaceae strains.</title>
        <authorList>
            <person name="Bernier A.-M."/>
            <person name="Bernard K."/>
            <person name="Domingo M.-C."/>
        </authorList>
    </citation>
    <scope>NUCLEOTIDE SEQUENCE [LARGE SCALE GENOMIC DNA]</scope>
    <source>
        <strain evidence="10 11">NML 150081</strain>
        <strain evidence="9 12">NML 160184</strain>
    </source>
</reference>
<feature type="binding site" evidence="7">
    <location>
        <position position="107"/>
    </location>
    <ligand>
        <name>[2Fe-2S] cluster</name>
        <dbReference type="ChEBI" id="CHEBI:190135"/>
    </ligand>
</feature>
<dbReference type="Gene3D" id="1.10.10.1590">
    <property type="entry name" value="NADH-quinone oxidoreductase subunit E"/>
    <property type="match status" value="1"/>
</dbReference>
<evidence type="ECO:0000313" key="10">
    <source>
        <dbReference type="EMBL" id="OYN88964.1"/>
    </source>
</evidence>
<comment type="caution">
    <text evidence="9">The sequence shown here is derived from an EMBL/GenBank/DDBJ whole genome shotgun (WGS) entry which is preliminary data.</text>
</comment>
<dbReference type="AlphaFoldDB" id="A0A255E995"/>
<dbReference type="RefSeq" id="WP_094450713.1">
    <property type="nucleotide sequence ID" value="NZ_NMVI01000016.1"/>
</dbReference>
<feature type="binding site" evidence="7">
    <location>
        <position position="143"/>
    </location>
    <ligand>
        <name>[2Fe-2S] cluster</name>
        <dbReference type="ChEBI" id="CHEBI:190135"/>
    </ligand>
</feature>
<dbReference type="SUPFAM" id="SSF52833">
    <property type="entry name" value="Thioredoxin-like"/>
    <property type="match status" value="1"/>
</dbReference>
<feature type="region of interest" description="Disordered" evidence="8">
    <location>
        <begin position="222"/>
        <end position="247"/>
    </location>
</feature>
<dbReference type="GO" id="GO:0046872">
    <property type="term" value="F:metal ion binding"/>
    <property type="evidence" value="ECO:0007669"/>
    <property type="project" value="UniProtKB-KW"/>
</dbReference>
<dbReference type="OrthoDB" id="9807941at2"/>
<accession>A0A255E995</accession>
<dbReference type="EMBL" id="NMVJ01000010">
    <property type="protein sequence ID" value="OYN88964.1"/>
    <property type="molecule type" value="Genomic_DNA"/>
</dbReference>
<feature type="compositionally biased region" description="Basic and acidic residues" evidence="8">
    <location>
        <begin position="234"/>
        <end position="247"/>
    </location>
</feature>
<feature type="region of interest" description="Disordered" evidence="8">
    <location>
        <begin position="1"/>
        <end position="20"/>
    </location>
</feature>
<comment type="cofactor">
    <cofactor evidence="6">
        <name>[2Fe-2S] cluster</name>
        <dbReference type="ChEBI" id="CHEBI:190135"/>
    </cofactor>
</comment>
<sequence length="247" mass="26563">MTGHEFQTHFAETGVDQDDQSTNIDETTIEEMRQIAARYPQPRSALLPMLHLVQSVDGRISPRGIEVCAEVLGITTAQVSGVATFYTMYKRKPAGKHHVGVCTTALCAIMGGDEILAACERHLGIGENETTEDGSISLERLECNAACDYAPVMMVNWEFMDNMTPDSAAQLLDALQAGDEVRSTRGATITSWKEAERVLAGFPDGRADEGPTAGPASLLGHEVAAERGWTAPADDAKPEPAAEEESK</sequence>
<proteinExistence type="inferred from homology"/>
<evidence type="ECO:0000256" key="3">
    <source>
        <dbReference type="ARBA" id="ARBA00022723"/>
    </source>
</evidence>
<dbReference type="PANTHER" id="PTHR10371:SF3">
    <property type="entry name" value="NADH DEHYDROGENASE [UBIQUINONE] FLAVOPROTEIN 2, MITOCHONDRIAL"/>
    <property type="match status" value="1"/>
</dbReference>
<evidence type="ECO:0000256" key="4">
    <source>
        <dbReference type="ARBA" id="ARBA00023004"/>
    </source>
</evidence>
<evidence type="ECO:0000313" key="12">
    <source>
        <dbReference type="Proteomes" id="UP000216533"/>
    </source>
</evidence>
<feature type="binding site" evidence="7">
    <location>
        <position position="102"/>
    </location>
    <ligand>
        <name>[2Fe-2S] cluster</name>
        <dbReference type="ChEBI" id="CHEBI:190135"/>
    </ligand>
</feature>
<keyword evidence="3 7" id="KW-0479">Metal-binding</keyword>
<organism evidence="9 12">
    <name type="scientific">Parenemella sanctibonifatiensis</name>
    <dbReference type="NCBI Taxonomy" id="2016505"/>
    <lineage>
        <taxon>Bacteria</taxon>
        <taxon>Bacillati</taxon>
        <taxon>Actinomycetota</taxon>
        <taxon>Actinomycetes</taxon>
        <taxon>Propionibacteriales</taxon>
        <taxon>Propionibacteriaceae</taxon>
        <taxon>Parenemella</taxon>
    </lineage>
</organism>
<dbReference type="Proteomes" id="UP000216533">
    <property type="component" value="Unassembled WGS sequence"/>
</dbReference>
<dbReference type="FunFam" id="1.10.10.1590:FF:000001">
    <property type="entry name" value="NADH-quinone oxidoreductase subunit E"/>
    <property type="match status" value="1"/>
</dbReference>
<protein>
    <submittedName>
        <fullName evidence="9">NADH-quinone oxidoreductase subunit E</fullName>
    </submittedName>
</protein>
<dbReference type="GO" id="GO:0003954">
    <property type="term" value="F:NADH dehydrogenase activity"/>
    <property type="evidence" value="ECO:0007669"/>
    <property type="project" value="TreeGrafter"/>
</dbReference>
<dbReference type="InterPro" id="IPR041921">
    <property type="entry name" value="NuoE_N"/>
</dbReference>
<keyword evidence="2 7" id="KW-0001">2Fe-2S</keyword>
<dbReference type="InterPro" id="IPR002023">
    <property type="entry name" value="NuoE-like"/>
</dbReference>
<keyword evidence="5 7" id="KW-0411">Iron-sulfur</keyword>
<comment type="cofactor">
    <cofactor evidence="7">
        <name>[2Fe-2S] cluster</name>
        <dbReference type="ChEBI" id="CHEBI:190135"/>
    </cofactor>
    <text evidence="7">Binds 1 [2Fe-2S] cluster.</text>
</comment>
<dbReference type="EMBL" id="NMVI01000016">
    <property type="protein sequence ID" value="OYN87491.1"/>
    <property type="molecule type" value="Genomic_DNA"/>
</dbReference>
<evidence type="ECO:0000313" key="11">
    <source>
        <dbReference type="Proteomes" id="UP000216300"/>
    </source>
</evidence>
<dbReference type="PIRSF" id="PIRSF000216">
    <property type="entry name" value="NADH_DH_24kDa"/>
    <property type="match status" value="1"/>
</dbReference>
<name>A0A255E995_9ACTN</name>
<dbReference type="NCBIfam" id="NF005721">
    <property type="entry name" value="PRK07539.1-1"/>
    <property type="match status" value="1"/>
</dbReference>
<comment type="similarity">
    <text evidence="1">Belongs to the complex I 24 kDa subunit family.</text>
</comment>
<feature type="binding site" evidence="7">
    <location>
        <position position="147"/>
    </location>
    <ligand>
        <name>[2Fe-2S] cluster</name>
        <dbReference type="ChEBI" id="CHEBI:190135"/>
    </ligand>
</feature>
<evidence type="ECO:0000256" key="7">
    <source>
        <dbReference type="PIRSR" id="PIRSR000216-1"/>
    </source>
</evidence>
<gene>
    <name evidence="10" type="ORF">CGZ91_11835</name>
    <name evidence="9" type="ORF">CGZ92_07175</name>
</gene>
<dbReference type="InterPro" id="IPR036249">
    <property type="entry name" value="Thioredoxin-like_sf"/>
</dbReference>
<keyword evidence="4 7" id="KW-0408">Iron</keyword>
<dbReference type="Gene3D" id="3.40.30.10">
    <property type="entry name" value="Glutaredoxin"/>
    <property type="match status" value="1"/>
</dbReference>
<evidence type="ECO:0000313" key="9">
    <source>
        <dbReference type="EMBL" id="OYN87491.1"/>
    </source>
</evidence>
<evidence type="ECO:0000256" key="2">
    <source>
        <dbReference type="ARBA" id="ARBA00022714"/>
    </source>
</evidence>
<evidence type="ECO:0000256" key="5">
    <source>
        <dbReference type="ARBA" id="ARBA00023014"/>
    </source>
</evidence>
<dbReference type="PANTHER" id="PTHR10371">
    <property type="entry name" value="NADH DEHYDROGENASE UBIQUINONE FLAVOPROTEIN 2, MITOCHONDRIAL"/>
    <property type="match status" value="1"/>
</dbReference>
<evidence type="ECO:0000256" key="1">
    <source>
        <dbReference type="ARBA" id="ARBA00010643"/>
    </source>
</evidence>
<dbReference type="InterPro" id="IPR042128">
    <property type="entry name" value="NuoE_dom"/>
</dbReference>
<evidence type="ECO:0000256" key="6">
    <source>
        <dbReference type="ARBA" id="ARBA00034078"/>
    </source>
</evidence>